<keyword evidence="1" id="KW-0175">Coiled coil</keyword>
<dbReference type="RefSeq" id="WP_002689175.1">
    <property type="nucleotide sequence ID" value="NZ_UFTJ01000002.1"/>
</dbReference>
<dbReference type="EMBL" id="UFTJ01000002">
    <property type="protein sequence ID" value="SSZ55582.1"/>
    <property type="molecule type" value="Genomic_DNA"/>
</dbReference>
<evidence type="ECO:0000313" key="2">
    <source>
        <dbReference type="EMBL" id="SSZ55582.1"/>
    </source>
</evidence>
<protein>
    <submittedName>
        <fullName evidence="2">Uncharacterized protein</fullName>
    </submittedName>
</protein>
<evidence type="ECO:0000313" key="3">
    <source>
        <dbReference type="Proteomes" id="UP000255515"/>
    </source>
</evidence>
<feature type="coiled-coil region" evidence="1">
    <location>
        <begin position="103"/>
        <end position="137"/>
    </location>
</feature>
<name>A0A376C0I0_9FLAO</name>
<dbReference type="AlphaFoldDB" id="A0A376C0I0"/>
<proteinExistence type="predicted"/>
<reference evidence="2 3" key="1">
    <citation type="submission" date="2018-06" db="EMBL/GenBank/DDBJ databases">
        <authorList>
            <consortium name="Pathogen Informatics"/>
            <person name="Doyle S."/>
        </authorList>
    </citation>
    <scope>NUCLEOTIDE SEQUENCE [LARGE SCALE GENOMIC DNA]</scope>
    <source>
        <strain evidence="2 3">NCTC11661</strain>
    </source>
</reference>
<accession>A0A376C0I0</accession>
<evidence type="ECO:0000256" key="1">
    <source>
        <dbReference type="SAM" id="Coils"/>
    </source>
</evidence>
<gene>
    <name evidence="2" type="ORF">NCTC11661_00964</name>
</gene>
<sequence length="316" mass="37298">MNNVNTSILRGNKLELHYWFNDDSHTMDAFIQNKCEFEFLKVIKEVSEYIKIDIVILTEPLENGGLKRTFQLIEKNAKEYPFLALVIMGLFGFPAKEFGTHIFNKLFEDKEFIELQKENLRKQNRNLDLEYNELSNRNSIKKKISNYYDTLNKESKVEKVSYQLKDESNIPVSKEYVVPKNRFKDFILPSNDLEPIELEEQIIEIISPDLKGGRYKWKGIYNNEIVAFSMNSKEFNIQIKQGKIEFKNGSSIKCDIDIQKMLDEEGNEKVKNIIVVRVLEYFENDKPIETPEGKKKRRKKEAEKNILKFDFGDEYN</sequence>
<dbReference type="Proteomes" id="UP000255515">
    <property type="component" value="Unassembled WGS sequence"/>
</dbReference>
<organism evidence="2 3">
    <name type="scientific">Bergeyella zoohelcum</name>
    <dbReference type="NCBI Taxonomy" id="1015"/>
    <lineage>
        <taxon>Bacteria</taxon>
        <taxon>Pseudomonadati</taxon>
        <taxon>Bacteroidota</taxon>
        <taxon>Flavobacteriia</taxon>
        <taxon>Flavobacteriales</taxon>
        <taxon>Weeksellaceae</taxon>
        <taxon>Bergeyella</taxon>
    </lineage>
</organism>